<dbReference type="PANTHER" id="PTHR30055">
    <property type="entry name" value="HTH-TYPE TRANSCRIPTIONAL REGULATOR RUTR"/>
    <property type="match status" value="1"/>
</dbReference>
<dbReference type="PANTHER" id="PTHR30055:SF200">
    <property type="entry name" value="HTH-TYPE TRANSCRIPTIONAL REPRESSOR BDCR"/>
    <property type="match status" value="1"/>
</dbReference>
<dbReference type="InterPro" id="IPR050109">
    <property type="entry name" value="HTH-type_TetR-like_transc_reg"/>
</dbReference>
<dbReference type="PRINTS" id="PR00455">
    <property type="entry name" value="HTHTETR"/>
</dbReference>
<protein>
    <submittedName>
        <fullName evidence="4">TetR/AcrR family transcriptional regulator</fullName>
    </submittedName>
</protein>
<dbReference type="InterPro" id="IPR036271">
    <property type="entry name" value="Tet_transcr_reg_TetR-rel_C_sf"/>
</dbReference>
<reference evidence="4" key="1">
    <citation type="submission" date="2022-08" db="EMBL/GenBank/DDBJ databases">
        <authorList>
            <person name="Deng Y."/>
            <person name="Han X.-F."/>
            <person name="Zhang Y.-Q."/>
        </authorList>
    </citation>
    <scope>NUCLEOTIDE SEQUENCE</scope>
    <source>
        <strain evidence="4">CPCC 203386</strain>
    </source>
</reference>
<proteinExistence type="predicted"/>
<dbReference type="SUPFAM" id="SSF48498">
    <property type="entry name" value="Tetracyclin repressor-like, C-terminal domain"/>
    <property type="match status" value="1"/>
</dbReference>
<keyword evidence="1 2" id="KW-0238">DNA-binding</keyword>
<dbReference type="Gene3D" id="1.10.357.10">
    <property type="entry name" value="Tetracycline Repressor, domain 2"/>
    <property type="match status" value="1"/>
</dbReference>
<evidence type="ECO:0000256" key="1">
    <source>
        <dbReference type="ARBA" id="ARBA00023125"/>
    </source>
</evidence>
<dbReference type="SUPFAM" id="SSF46689">
    <property type="entry name" value="Homeodomain-like"/>
    <property type="match status" value="1"/>
</dbReference>
<accession>A0ABT2H3L8</accession>
<dbReference type="PROSITE" id="PS50977">
    <property type="entry name" value="HTH_TETR_2"/>
    <property type="match status" value="1"/>
</dbReference>
<keyword evidence="5" id="KW-1185">Reference proteome</keyword>
<gene>
    <name evidence="4" type="ORF">N1032_12205</name>
</gene>
<name>A0ABT2H3L8_9MICO</name>
<evidence type="ECO:0000259" key="3">
    <source>
        <dbReference type="PROSITE" id="PS50977"/>
    </source>
</evidence>
<evidence type="ECO:0000256" key="2">
    <source>
        <dbReference type="PROSITE-ProRule" id="PRU00335"/>
    </source>
</evidence>
<dbReference type="EMBL" id="JANLCJ010000004">
    <property type="protein sequence ID" value="MCS5734502.1"/>
    <property type="molecule type" value="Genomic_DNA"/>
</dbReference>
<evidence type="ECO:0000313" key="4">
    <source>
        <dbReference type="EMBL" id="MCS5734502.1"/>
    </source>
</evidence>
<feature type="DNA-binding region" description="H-T-H motif" evidence="2">
    <location>
        <begin position="43"/>
        <end position="62"/>
    </location>
</feature>
<dbReference type="InterPro" id="IPR009057">
    <property type="entry name" value="Homeodomain-like_sf"/>
</dbReference>
<dbReference type="Proteomes" id="UP001165586">
    <property type="component" value="Unassembled WGS sequence"/>
</dbReference>
<dbReference type="RefSeq" id="WP_259539365.1">
    <property type="nucleotide sequence ID" value="NZ_JANLCJ010000004.1"/>
</dbReference>
<dbReference type="InterPro" id="IPR001647">
    <property type="entry name" value="HTH_TetR"/>
</dbReference>
<sequence length="204" mass="21875">MSETQAAARPVEPTGRGHEGVARNRILDAASELIYSNGIRGTSADRIIEAAGITKVTFYRHFRTKTDLVVAYLERQAAMERAAFESARADVEAAQALENIAGFIGIASCMPGFRGCAFINAAAETPDADDPVRLVVDTHRRWTRDLFAGIAEEAGVADPEKTARQLMMLRDGAMVGGYLGEPDEISETLQGAFLAALASPSRTS</sequence>
<dbReference type="Pfam" id="PF00440">
    <property type="entry name" value="TetR_N"/>
    <property type="match status" value="1"/>
</dbReference>
<organism evidence="4 5">
    <name type="scientific">Herbiconiux daphne</name>
    <dbReference type="NCBI Taxonomy" id="2970914"/>
    <lineage>
        <taxon>Bacteria</taxon>
        <taxon>Bacillati</taxon>
        <taxon>Actinomycetota</taxon>
        <taxon>Actinomycetes</taxon>
        <taxon>Micrococcales</taxon>
        <taxon>Microbacteriaceae</taxon>
        <taxon>Herbiconiux</taxon>
    </lineage>
</organism>
<feature type="domain" description="HTH tetR-type" evidence="3">
    <location>
        <begin position="20"/>
        <end position="80"/>
    </location>
</feature>
<comment type="caution">
    <text evidence="4">The sequence shown here is derived from an EMBL/GenBank/DDBJ whole genome shotgun (WGS) entry which is preliminary data.</text>
</comment>
<evidence type="ECO:0000313" key="5">
    <source>
        <dbReference type="Proteomes" id="UP001165586"/>
    </source>
</evidence>